<feature type="chain" id="PRO_5040313026" description="MD-2-related lipid-recognition domain-containing protein" evidence="1">
    <location>
        <begin position="21"/>
        <end position="153"/>
    </location>
</feature>
<dbReference type="InterPro" id="IPR003172">
    <property type="entry name" value="ML_dom"/>
</dbReference>
<keyword evidence="1" id="KW-0732">Signal</keyword>
<feature type="domain" description="MD-2-related lipid-recognition" evidence="2">
    <location>
        <begin position="22"/>
        <end position="149"/>
    </location>
</feature>
<name>A0A9N9RS72_9DIPT</name>
<dbReference type="AlphaFoldDB" id="A0A9N9RS72"/>
<organism evidence="3 4">
    <name type="scientific">Chironomus riparius</name>
    <dbReference type="NCBI Taxonomy" id="315576"/>
    <lineage>
        <taxon>Eukaryota</taxon>
        <taxon>Metazoa</taxon>
        <taxon>Ecdysozoa</taxon>
        <taxon>Arthropoda</taxon>
        <taxon>Hexapoda</taxon>
        <taxon>Insecta</taxon>
        <taxon>Pterygota</taxon>
        <taxon>Neoptera</taxon>
        <taxon>Endopterygota</taxon>
        <taxon>Diptera</taxon>
        <taxon>Nematocera</taxon>
        <taxon>Chironomoidea</taxon>
        <taxon>Chironomidae</taxon>
        <taxon>Chironominae</taxon>
        <taxon>Chironomus</taxon>
    </lineage>
</organism>
<dbReference type="EMBL" id="OU895878">
    <property type="protein sequence ID" value="CAG9802447.1"/>
    <property type="molecule type" value="Genomic_DNA"/>
</dbReference>
<dbReference type="PROSITE" id="PS51257">
    <property type="entry name" value="PROKAR_LIPOPROTEIN"/>
    <property type="match status" value="1"/>
</dbReference>
<reference evidence="3" key="1">
    <citation type="submission" date="2022-01" db="EMBL/GenBank/DDBJ databases">
        <authorList>
            <person name="King R."/>
        </authorList>
    </citation>
    <scope>NUCLEOTIDE SEQUENCE</scope>
</reference>
<dbReference type="Pfam" id="PF02221">
    <property type="entry name" value="E1_DerP2_DerF2"/>
    <property type="match status" value="1"/>
</dbReference>
<dbReference type="Proteomes" id="UP001153620">
    <property type="component" value="Chromosome 2"/>
</dbReference>
<dbReference type="InterPro" id="IPR014756">
    <property type="entry name" value="Ig_E-set"/>
</dbReference>
<dbReference type="SUPFAM" id="SSF81296">
    <property type="entry name" value="E set domains"/>
    <property type="match status" value="1"/>
</dbReference>
<evidence type="ECO:0000256" key="1">
    <source>
        <dbReference type="SAM" id="SignalP"/>
    </source>
</evidence>
<keyword evidence="4" id="KW-1185">Reference proteome</keyword>
<evidence type="ECO:0000259" key="2">
    <source>
        <dbReference type="Pfam" id="PF02221"/>
    </source>
</evidence>
<sequence length="153" mass="16874">MTSSKVIFLAFLCLVQQASSFWTACPNGRLPIDVQTPHCTSNGCQAVRGEPFQMTVLMDFLQTHQQLRPRGTVFIFGVGIQIPDVSGQDDVCPHLLLNGQHHGCPVAPNVQYTWNIDMLVSTNIPPFQNGRIRVEVLEGTNVLICFDAHGSIL</sequence>
<dbReference type="Gene3D" id="2.60.40.770">
    <property type="match status" value="1"/>
</dbReference>
<proteinExistence type="predicted"/>
<dbReference type="OrthoDB" id="7799214at2759"/>
<gene>
    <name evidence="3" type="ORF">CHIRRI_LOCUS5356</name>
</gene>
<evidence type="ECO:0000313" key="3">
    <source>
        <dbReference type="EMBL" id="CAG9802447.1"/>
    </source>
</evidence>
<accession>A0A9N9RS72</accession>
<feature type="signal peptide" evidence="1">
    <location>
        <begin position="1"/>
        <end position="20"/>
    </location>
</feature>
<protein>
    <recommendedName>
        <fullName evidence="2">MD-2-related lipid-recognition domain-containing protein</fullName>
    </recommendedName>
</protein>
<evidence type="ECO:0000313" key="4">
    <source>
        <dbReference type="Proteomes" id="UP001153620"/>
    </source>
</evidence>
<reference evidence="3" key="2">
    <citation type="submission" date="2022-10" db="EMBL/GenBank/DDBJ databases">
        <authorList>
            <consortium name="ENA_rothamsted_submissions"/>
            <consortium name="culmorum"/>
            <person name="King R."/>
        </authorList>
    </citation>
    <scope>NUCLEOTIDE SEQUENCE</scope>
</reference>